<dbReference type="Gene3D" id="3.20.20.80">
    <property type="entry name" value="Glycosidases"/>
    <property type="match status" value="1"/>
</dbReference>
<evidence type="ECO:0000313" key="6">
    <source>
        <dbReference type="Proteomes" id="UP000192790"/>
    </source>
</evidence>
<dbReference type="Gene3D" id="3.10.350.10">
    <property type="entry name" value="LysM domain"/>
    <property type="match status" value="2"/>
</dbReference>
<dbReference type="SUPFAM" id="SSF51445">
    <property type="entry name" value="(Trans)glycosidases"/>
    <property type="match status" value="1"/>
</dbReference>
<dbReference type="PANTHER" id="PTHR46066:SF2">
    <property type="entry name" value="CHITINASE DOMAIN-CONTAINING PROTEIN 1"/>
    <property type="match status" value="1"/>
</dbReference>
<dbReference type="SMART" id="SM00636">
    <property type="entry name" value="Glyco_18"/>
    <property type="match status" value="1"/>
</dbReference>
<evidence type="ECO:0000256" key="1">
    <source>
        <dbReference type="ARBA" id="ARBA00022801"/>
    </source>
</evidence>
<dbReference type="PROSITE" id="PS51782">
    <property type="entry name" value="LYSM"/>
    <property type="match status" value="2"/>
</dbReference>
<dbReference type="AlphaFoldDB" id="A0A1W2AI11"/>
<feature type="domain" description="GH18" evidence="4">
    <location>
        <begin position="100"/>
        <end position="426"/>
    </location>
</feature>
<dbReference type="CDD" id="cd00118">
    <property type="entry name" value="LysM"/>
    <property type="match status" value="2"/>
</dbReference>
<dbReference type="InterPro" id="IPR001223">
    <property type="entry name" value="Glyco_hydro18_cat"/>
</dbReference>
<dbReference type="RefSeq" id="WP_084234414.1">
    <property type="nucleotide sequence ID" value="NZ_FWXW01000004.1"/>
</dbReference>
<dbReference type="Gene3D" id="3.10.50.10">
    <property type="match status" value="1"/>
</dbReference>
<evidence type="ECO:0000259" key="3">
    <source>
        <dbReference type="PROSITE" id="PS51782"/>
    </source>
</evidence>
<dbReference type="STRING" id="1122930.SAMN02745168_1714"/>
<accession>A0A1W2AI11</accession>
<dbReference type="Proteomes" id="UP000192790">
    <property type="component" value="Unassembled WGS sequence"/>
</dbReference>
<organism evidence="5 6">
    <name type="scientific">Papillibacter cinnamivorans DSM 12816</name>
    <dbReference type="NCBI Taxonomy" id="1122930"/>
    <lineage>
        <taxon>Bacteria</taxon>
        <taxon>Bacillati</taxon>
        <taxon>Bacillota</taxon>
        <taxon>Clostridia</taxon>
        <taxon>Eubacteriales</taxon>
        <taxon>Oscillospiraceae</taxon>
        <taxon>Papillibacter</taxon>
    </lineage>
</organism>
<sequence length="426" mass="47667">MILHVVKPGDSIYTIAKRYAVPPADIIRDNRLADPNRLVVGQTLVIMKDVTEHTVLPGESMYSIARKYGVTLEELRNANPQITNPAAIMPGQVVLIPVPPQKLGTIAVNGYALPNISMDALKDTLPFLTYLSIFSHEVRPDGSLSSVSDEPLIRASRQAGVAPIMVITNLEEEGGFSGELAHTILTNDAVQETLINNVIDELKDKNYAGLNIDFEYIPRGDRENYNRFIEKAAPRLRALGYILLSALAPKISADQPGLLYEAHDYPVHGRIMDYVILMTYEWGYLYGEPMAVAPLNEVQRVLDYAVTAIPSEKILMGMPNYGYDWTLPYARGTAAHTLSNTGAVTLAAKENAAIQFDATAQAPFFYYYDEERRRHVVWFDDARSTRARLSLVSQYNLGGVSYWTINRYFPQNWLVLSSMYNIKKVL</sequence>
<keyword evidence="6" id="KW-1185">Reference proteome</keyword>
<keyword evidence="2" id="KW-0326">Glycosidase</keyword>
<dbReference type="Pfam" id="PF01476">
    <property type="entry name" value="LysM"/>
    <property type="match status" value="2"/>
</dbReference>
<dbReference type="OrthoDB" id="9769314at2"/>
<dbReference type="CDD" id="cd02874">
    <property type="entry name" value="GH18_CFLE_spore_hydrolase"/>
    <property type="match status" value="1"/>
</dbReference>
<dbReference type="SMART" id="SM00257">
    <property type="entry name" value="LysM"/>
    <property type="match status" value="2"/>
</dbReference>
<proteinExistence type="predicted"/>
<dbReference type="GO" id="GO:0005975">
    <property type="term" value="P:carbohydrate metabolic process"/>
    <property type="evidence" value="ECO:0007669"/>
    <property type="project" value="InterPro"/>
</dbReference>
<evidence type="ECO:0000313" key="5">
    <source>
        <dbReference type="EMBL" id="SMC59898.1"/>
    </source>
</evidence>
<feature type="domain" description="LysM" evidence="3">
    <location>
        <begin position="51"/>
        <end position="96"/>
    </location>
</feature>
<dbReference type="SUPFAM" id="SSF54106">
    <property type="entry name" value="LysM domain"/>
    <property type="match status" value="2"/>
</dbReference>
<protein>
    <submittedName>
        <fullName evidence="5">Spore germination protein</fullName>
    </submittedName>
</protein>
<dbReference type="InterPro" id="IPR029070">
    <property type="entry name" value="Chitinase_insertion_sf"/>
</dbReference>
<dbReference type="InterPro" id="IPR017853">
    <property type="entry name" value="GH"/>
</dbReference>
<gene>
    <name evidence="5" type="ORF">SAMN02745168_1714</name>
</gene>
<dbReference type="GO" id="GO:0012505">
    <property type="term" value="C:endomembrane system"/>
    <property type="evidence" value="ECO:0007669"/>
    <property type="project" value="TreeGrafter"/>
</dbReference>
<reference evidence="5 6" key="1">
    <citation type="submission" date="2017-04" db="EMBL/GenBank/DDBJ databases">
        <authorList>
            <person name="Afonso C.L."/>
            <person name="Miller P.J."/>
            <person name="Scott M.A."/>
            <person name="Spackman E."/>
            <person name="Goraichik I."/>
            <person name="Dimitrov K.M."/>
            <person name="Suarez D.L."/>
            <person name="Swayne D.E."/>
        </authorList>
    </citation>
    <scope>NUCLEOTIDE SEQUENCE [LARGE SCALE GENOMIC DNA]</scope>
    <source>
        <strain evidence="5 6">DSM 12816</strain>
    </source>
</reference>
<dbReference type="InterPro" id="IPR018392">
    <property type="entry name" value="LysM"/>
</dbReference>
<dbReference type="GO" id="GO:0008061">
    <property type="term" value="F:chitin binding"/>
    <property type="evidence" value="ECO:0007669"/>
    <property type="project" value="InterPro"/>
</dbReference>
<dbReference type="PANTHER" id="PTHR46066">
    <property type="entry name" value="CHITINASE DOMAIN-CONTAINING PROTEIN 1 FAMILY MEMBER"/>
    <property type="match status" value="1"/>
</dbReference>
<dbReference type="PROSITE" id="PS51910">
    <property type="entry name" value="GH18_2"/>
    <property type="match status" value="1"/>
</dbReference>
<feature type="domain" description="LysM" evidence="3">
    <location>
        <begin position="2"/>
        <end position="46"/>
    </location>
</feature>
<evidence type="ECO:0000259" key="4">
    <source>
        <dbReference type="PROSITE" id="PS51910"/>
    </source>
</evidence>
<dbReference type="EMBL" id="FWXW01000004">
    <property type="protein sequence ID" value="SMC59898.1"/>
    <property type="molecule type" value="Genomic_DNA"/>
</dbReference>
<dbReference type="InterPro" id="IPR036779">
    <property type="entry name" value="LysM_dom_sf"/>
</dbReference>
<dbReference type="GO" id="GO:0016798">
    <property type="term" value="F:hydrolase activity, acting on glycosyl bonds"/>
    <property type="evidence" value="ECO:0007669"/>
    <property type="project" value="UniProtKB-KW"/>
</dbReference>
<dbReference type="InterPro" id="IPR041704">
    <property type="entry name" value="CFLE_GH18"/>
</dbReference>
<dbReference type="InterPro" id="IPR011583">
    <property type="entry name" value="Chitinase_II/V-like_cat"/>
</dbReference>
<dbReference type="Pfam" id="PF00704">
    <property type="entry name" value="Glyco_hydro_18"/>
    <property type="match status" value="1"/>
</dbReference>
<name>A0A1W2AI11_9FIRM</name>
<keyword evidence="1" id="KW-0378">Hydrolase</keyword>
<evidence type="ECO:0000256" key="2">
    <source>
        <dbReference type="ARBA" id="ARBA00023295"/>
    </source>
</evidence>
<dbReference type="GO" id="GO:0070492">
    <property type="term" value="F:oligosaccharide binding"/>
    <property type="evidence" value="ECO:0007669"/>
    <property type="project" value="TreeGrafter"/>
</dbReference>